<reference evidence="6 7" key="1">
    <citation type="submission" date="2015-09" db="EMBL/GenBank/DDBJ databases">
        <title>Draft genome of the parasitic nematode Teladorsagia circumcincta isolate WARC Sus (inbred).</title>
        <authorList>
            <person name="Mitreva M."/>
        </authorList>
    </citation>
    <scope>NUCLEOTIDE SEQUENCE [LARGE SCALE GENOMIC DNA]</scope>
    <source>
        <strain evidence="6 7">S</strain>
    </source>
</reference>
<dbReference type="GO" id="GO:0051082">
    <property type="term" value="F:unfolded protein binding"/>
    <property type="evidence" value="ECO:0007669"/>
    <property type="project" value="TreeGrafter"/>
</dbReference>
<name>A0A2G9U469_TELCI</name>
<organism evidence="6 7">
    <name type="scientific">Teladorsagia circumcincta</name>
    <name type="common">Brown stomach worm</name>
    <name type="synonym">Ostertagia circumcincta</name>
    <dbReference type="NCBI Taxonomy" id="45464"/>
    <lineage>
        <taxon>Eukaryota</taxon>
        <taxon>Metazoa</taxon>
        <taxon>Ecdysozoa</taxon>
        <taxon>Nematoda</taxon>
        <taxon>Chromadorea</taxon>
        <taxon>Rhabditida</taxon>
        <taxon>Rhabditina</taxon>
        <taxon>Rhabditomorpha</taxon>
        <taxon>Strongyloidea</taxon>
        <taxon>Trichostrongylidae</taxon>
        <taxon>Teladorsagia</taxon>
    </lineage>
</organism>
<comment type="similarity">
    <text evidence="2 3">Belongs to the small heat shock protein (HSP20) family.</text>
</comment>
<keyword evidence="1" id="KW-0346">Stress response</keyword>
<feature type="compositionally biased region" description="Low complexity" evidence="4">
    <location>
        <begin position="184"/>
        <end position="193"/>
    </location>
</feature>
<evidence type="ECO:0000256" key="1">
    <source>
        <dbReference type="ARBA" id="ARBA00023016"/>
    </source>
</evidence>
<evidence type="ECO:0000256" key="2">
    <source>
        <dbReference type="PROSITE-ProRule" id="PRU00285"/>
    </source>
</evidence>
<dbReference type="InterPro" id="IPR002068">
    <property type="entry name" value="A-crystallin/Hsp20_dom"/>
</dbReference>
<dbReference type="OrthoDB" id="1431247at2759"/>
<dbReference type="PRINTS" id="PR00299">
    <property type="entry name" value="ACRYSTALLIN"/>
</dbReference>
<dbReference type="PROSITE" id="PS01031">
    <property type="entry name" value="SHSP"/>
    <property type="match status" value="1"/>
</dbReference>
<dbReference type="GO" id="GO:0005737">
    <property type="term" value="C:cytoplasm"/>
    <property type="evidence" value="ECO:0007669"/>
    <property type="project" value="TreeGrafter"/>
</dbReference>
<feature type="compositionally biased region" description="Basic residues" evidence="4">
    <location>
        <begin position="196"/>
        <end position="208"/>
    </location>
</feature>
<evidence type="ECO:0000256" key="4">
    <source>
        <dbReference type="SAM" id="MobiDB-lite"/>
    </source>
</evidence>
<dbReference type="PANTHER" id="PTHR45640">
    <property type="entry name" value="HEAT SHOCK PROTEIN HSP-12.2-RELATED"/>
    <property type="match status" value="1"/>
</dbReference>
<protein>
    <submittedName>
        <fullName evidence="6">Hsp20/alpha crystallin family protein</fullName>
    </submittedName>
</protein>
<dbReference type="GO" id="GO:0042026">
    <property type="term" value="P:protein refolding"/>
    <property type="evidence" value="ECO:0007669"/>
    <property type="project" value="TreeGrafter"/>
</dbReference>
<dbReference type="GO" id="GO:0009408">
    <property type="term" value="P:response to heat"/>
    <property type="evidence" value="ECO:0007669"/>
    <property type="project" value="TreeGrafter"/>
</dbReference>
<feature type="region of interest" description="Disordered" evidence="4">
    <location>
        <begin position="166"/>
        <end position="208"/>
    </location>
</feature>
<feature type="domain" description="SHSP" evidence="5">
    <location>
        <begin position="80"/>
        <end position="185"/>
    </location>
</feature>
<evidence type="ECO:0000256" key="3">
    <source>
        <dbReference type="RuleBase" id="RU003616"/>
    </source>
</evidence>
<accession>A0A2G9U469</accession>
<dbReference type="SUPFAM" id="SSF49764">
    <property type="entry name" value="HSP20-like chaperones"/>
    <property type="match status" value="1"/>
</dbReference>
<dbReference type="Proteomes" id="UP000230423">
    <property type="component" value="Unassembled WGS sequence"/>
</dbReference>
<dbReference type="EMBL" id="KZ349328">
    <property type="protein sequence ID" value="PIO65071.1"/>
    <property type="molecule type" value="Genomic_DNA"/>
</dbReference>
<keyword evidence="7" id="KW-1185">Reference proteome</keyword>
<dbReference type="InterPro" id="IPR008978">
    <property type="entry name" value="HSP20-like_chaperone"/>
</dbReference>
<dbReference type="PANTHER" id="PTHR45640:SF13">
    <property type="entry name" value="HEAT SHOCK PROTEIN 22-RELATED"/>
    <property type="match status" value="1"/>
</dbReference>
<dbReference type="Gene3D" id="2.60.40.790">
    <property type="match status" value="1"/>
</dbReference>
<evidence type="ECO:0000259" key="5">
    <source>
        <dbReference type="PROSITE" id="PS01031"/>
    </source>
</evidence>
<sequence>MKKNFGLVFVTRTATFLLQGFGKYKSLEYYFQRTSPGFAKMSSFWHMSRMMDRIMDEYLREMHRTSNQPIAPYWRDADHSVLQVANEAHQVVDDDKKFAISLDVSQFKPEELKVNLDGRMLTVEGKQECKNENSFMARSFIRSWSLPEDVNLEGLRTELSDKGRLTIEAPKNPNTSKKNIPIQHGSSCSQSESTHSRSHRHSHSRKDH</sequence>
<evidence type="ECO:0000313" key="7">
    <source>
        <dbReference type="Proteomes" id="UP000230423"/>
    </source>
</evidence>
<dbReference type="CDD" id="cd06526">
    <property type="entry name" value="metazoan_ACD"/>
    <property type="match status" value="1"/>
</dbReference>
<proteinExistence type="inferred from homology"/>
<dbReference type="Pfam" id="PF00011">
    <property type="entry name" value="HSP20"/>
    <property type="match status" value="1"/>
</dbReference>
<dbReference type="AlphaFoldDB" id="A0A2G9U469"/>
<gene>
    <name evidence="6" type="ORF">TELCIR_13275</name>
</gene>
<evidence type="ECO:0000313" key="6">
    <source>
        <dbReference type="EMBL" id="PIO65071.1"/>
    </source>
</evidence>
<dbReference type="GO" id="GO:0005634">
    <property type="term" value="C:nucleus"/>
    <property type="evidence" value="ECO:0007669"/>
    <property type="project" value="TreeGrafter"/>
</dbReference>
<dbReference type="InterPro" id="IPR001436">
    <property type="entry name" value="Alpha-crystallin/sHSP_animal"/>
</dbReference>